<sequence length="197" mass="22404">MPSQLVSSPPYLPPELIALIISHLTPRRQPIDSKATKREKVKALLSSTLVSSTFCEFSSAILWRFAPANAIARIPSTRRANHSRKLGRLVIGPVTEPTPPVDDGILFPRPPSFADTATRVHSALHGLPFPRLRTVWDMRYSCDGPFTFDNYLHPELRELELRGEYPPPEELKRVGLRCVKLEKLTFHPLWWTENPNH</sequence>
<evidence type="ECO:0000313" key="1">
    <source>
        <dbReference type="EMBL" id="KAF2860472.1"/>
    </source>
</evidence>
<evidence type="ECO:0000313" key="2">
    <source>
        <dbReference type="Proteomes" id="UP000799421"/>
    </source>
</evidence>
<keyword evidence="2" id="KW-1185">Reference proteome</keyword>
<reference evidence="1" key="1">
    <citation type="journal article" date="2020" name="Stud. Mycol.">
        <title>101 Dothideomycetes genomes: a test case for predicting lifestyles and emergence of pathogens.</title>
        <authorList>
            <person name="Haridas S."/>
            <person name="Albert R."/>
            <person name="Binder M."/>
            <person name="Bloem J."/>
            <person name="Labutti K."/>
            <person name="Salamov A."/>
            <person name="Andreopoulos B."/>
            <person name="Baker S."/>
            <person name="Barry K."/>
            <person name="Bills G."/>
            <person name="Bluhm B."/>
            <person name="Cannon C."/>
            <person name="Castanera R."/>
            <person name="Culley D."/>
            <person name="Daum C."/>
            <person name="Ezra D."/>
            <person name="Gonzalez J."/>
            <person name="Henrissat B."/>
            <person name="Kuo A."/>
            <person name="Liang C."/>
            <person name="Lipzen A."/>
            <person name="Lutzoni F."/>
            <person name="Magnuson J."/>
            <person name="Mondo S."/>
            <person name="Nolan M."/>
            <person name="Ohm R."/>
            <person name="Pangilinan J."/>
            <person name="Park H.-J."/>
            <person name="Ramirez L."/>
            <person name="Alfaro M."/>
            <person name="Sun H."/>
            <person name="Tritt A."/>
            <person name="Yoshinaga Y."/>
            <person name="Zwiers L.-H."/>
            <person name="Turgeon B."/>
            <person name="Goodwin S."/>
            <person name="Spatafora J."/>
            <person name="Crous P."/>
            <person name="Grigoriev I."/>
        </authorList>
    </citation>
    <scope>NUCLEOTIDE SEQUENCE</scope>
    <source>
        <strain evidence="1">CBS 480.64</strain>
    </source>
</reference>
<dbReference type="AlphaFoldDB" id="A0A6A7BZI0"/>
<dbReference type="Proteomes" id="UP000799421">
    <property type="component" value="Unassembled WGS sequence"/>
</dbReference>
<evidence type="ECO:0008006" key="3">
    <source>
        <dbReference type="Google" id="ProtNLM"/>
    </source>
</evidence>
<protein>
    <recommendedName>
        <fullName evidence="3">F-box domain-containing protein</fullName>
    </recommendedName>
</protein>
<name>A0A6A7BZI0_9PEZI</name>
<accession>A0A6A7BZI0</accession>
<gene>
    <name evidence="1" type="ORF">K470DRAFT_270701</name>
</gene>
<organism evidence="1 2">
    <name type="scientific">Piedraia hortae CBS 480.64</name>
    <dbReference type="NCBI Taxonomy" id="1314780"/>
    <lineage>
        <taxon>Eukaryota</taxon>
        <taxon>Fungi</taxon>
        <taxon>Dikarya</taxon>
        <taxon>Ascomycota</taxon>
        <taxon>Pezizomycotina</taxon>
        <taxon>Dothideomycetes</taxon>
        <taxon>Dothideomycetidae</taxon>
        <taxon>Capnodiales</taxon>
        <taxon>Piedraiaceae</taxon>
        <taxon>Piedraia</taxon>
    </lineage>
</organism>
<proteinExistence type="predicted"/>
<dbReference type="EMBL" id="MU005981">
    <property type="protein sequence ID" value="KAF2860472.1"/>
    <property type="molecule type" value="Genomic_DNA"/>
</dbReference>